<dbReference type="KEGG" id="cgh:CGC50_00150"/>
<dbReference type="GO" id="GO:0003677">
    <property type="term" value="F:DNA binding"/>
    <property type="evidence" value="ECO:0007669"/>
    <property type="project" value="InterPro"/>
</dbReference>
<dbReference type="RefSeq" id="WP_095909200.1">
    <property type="nucleotide sequence ID" value="NZ_CP022386.1"/>
</dbReference>
<dbReference type="GO" id="GO:0008270">
    <property type="term" value="F:zinc ion binding"/>
    <property type="evidence" value="ECO:0007669"/>
    <property type="project" value="InterPro"/>
</dbReference>
<dbReference type="InterPro" id="IPR036977">
    <property type="entry name" value="DNA_primase_Znf_CHC2"/>
</dbReference>
<dbReference type="Proteomes" id="UP000217250">
    <property type="component" value="Chromosome"/>
</dbReference>
<reference evidence="3" key="1">
    <citation type="submission" date="2017-06" db="EMBL/GenBank/DDBJ databases">
        <title>Capnocytophaga spp. assemblies.</title>
        <authorList>
            <person name="Gulvik C.A."/>
        </authorList>
    </citation>
    <scope>NUCLEOTIDE SEQUENCE [LARGE SCALE GENOMIC DNA]</scope>
    <source>
        <strain evidence="3">H1496</strain>
    </source>
</reference>
<dbReference type="Gene3D" id="3.40.50.300">
    <property type="entry name" value="P-loop containing nucleotide triphosphate hydrolases"/>
    <property type="match status" value="1"/>
</dbReference>
<name>A0A250FKQ6_9FLAO</name>
<dbReference type="GO" id="GO:0006260">
    <property type="term" value="P:DNA replication"/>
    <property type="evidence" value="ECO:0007669"/>
    <property type="project" value="InterPro"/>
</dbReference>
<dbReference type="InterPro" id="IPR027417">
    <property type="entry name" value="P-loop_NTPase"/>
</dbReference>
<dbReference type="Gene3D" id="3.90.580.10">
    <property type="entry name" value="Zinc finger, CHC2-type domain"/>
    <property type="match status" value="1"/>
</dbReference>
<dbReference type="SUPFAM" id="SSF57783">
    <property type="entry name" value="Zinc beta-ribbon"/>
    <property type="match status" value="1"/>
</dbReference>
<dbReference type="OrthoDB" id="840343at2"/>
<accession>A0A250FKQ6</accession>
<gene>
    <name evidence="2" type="ORF">CGC50_00150</name>
</gene>
<dbReference type="GeneID" id="84806977"/>
<evidence type="ECO:0000256" key="1">
    <source>
        <dbReference type="SAM" id="MobiDB-lite"/>
    </source>
</evidence>
<evidence type="ECO:0000313" key="3">
    <source>
        <dbReference type="Proteomes" id="UP000217250"/>
    </source>
</evidence>
<dbReference type="AlphaFoldDB" id="A0A250FKQ6"/>
<organism evidence="2 3">
    <name type="scientific">Capnocytophaga gingivalis</name>
    <dbReference type="NCBI Taxonomy" id="1017"/>
    <lineage>
        <taxon>Bacteria</taxon>
        <taxon>Pseudomonadati</taxon>
        <taxon>Bacteroidota</taxon>
        <taxon>Flavobacteriia</taxon>
        <taxon>Flavobacteriales</taxon>
        <taxon>Flavobacteriaceae</taxon>
        <taxon>Capnocytophaga</taxon>
    </lineage>
</organism>
<proteinExistence type="predicted"/>
<protein>
    <submittedName>
        <fullName evidence="2">Uncharacterized protein</fullName>
    </submittedName>
</protein>
<sequence length="945" mass="110238">MDINLEQLKQELWNATDYGRQFFEDEFASEIARNRGRLKGFAVRTEDKTGSCHINQKTSDKGPAPYTFTDFGVENKGMNAIDYVVKRDHCTFWEALKKLCSQYGVPLPEGNKVTPTVEFSSNVEEDEGFWTVNFSSSYKNKKLLQRLFPFYTEELLKEYVFKEIESYQTVGVNEKGNKYKKTTIANADFPIFGYDKGDYVKIYQPYAPKGDAFIHKHSFVGDKSGKRIIYGWDRLFEKVEYETIQQVIKDLKTVRNSETKKDLLAQLDKLKLETVIIATGGTDGINIASLGYDVIWFNSETEVINSQEYYELSQIAKNIYYIPDLDETGVKQAVQIADSFLDIKLVWLPKDLKYSKKKDFADWLRREKNAGKEILQAIFAKMLNQALNFRFWTFSDKGTVQFNPTKIIHFLHLKGFYTFASNYSEQKEDECEFVSLKQGKLEKILSTDIKKYVLEWIDNKVYNEQVRNRVFSAAAFQPSHLKMLPIFDKDITNYGRSYQWYFFANEAIKIQKDSIASYKYSGALKVQFWKDEIINHNISLLTPFFEKYTDEQGRTRIKILNKDSNYFKVLINSSRIYWERDANEEHKDLNPFGIASENLTEAENYEQELHLMNKIYCVGYMLHQHKRESESFIVIGTDYKGGNSVNGSYGGTGKSFLVNGIRKMLKSKYIDGKTLGNNKFPYDKVTEKTRLVFLDDMNFNQDFRDFYNKVTGDFEANHKGGKIYYIPFERSPKMAATTNYVPDFEESSLVRRLLFYQNGDYYHAKTPKNDYLFSRKISDDFGGRDIMNSDYSAEEWNTDYNFLFNCLQFYLSCDQPIMAPLEALQNRRALLSIGDNCLNFFNDYFADEAKLNHWINKPEFVREAIGELGNKYTPYQVYKKLQEYCNIHKWELQKAKRKTENGNSLEHFYIDSKQLGDIPAIEEPTQPSPSPAPHITDNLSQEIDF</sequence>
<dbReference type="EMBL" id="CP022386">
    <property type="protein sequence ID" value="ATA85700.1"/>
    <property type="molecule type" value="Genomic_DNA"/>
</dbReference>
<evidence type="ECO:0000313" key="2">
    <source>
        <dbReference type="EMBL" id="ATA85700.1"/>
    </source>
</evidence>
<feature type="region of interest" description="Disordered" evidence="1">
    <location>
        <begin position="919"/>
        <end position="945"/>
    </location>
</feature>
<dbReference type="Gene3D" id="3.40.1360.10">
    <property type="match status" value="1"/>
</dbReference>